<keyword evidence="1" id="KW-1133">Transmembrane helix</keyword>
<evidence type="ECO:0000256" key="1">
    <source>
        <dbReference type="SAM" id="Phobius"/>
    </source>
</evidence>
<sequence>MNRFNPINPKKYLGSFTFMLSFMFLSIVWTSIVSAQSYQLTVSAGEFDRQETVVSFEAPKGLAAGVYEMSGESGESMPLQVDDSGRGWFILKNLSPGNMKTFKFSAEPVAIEGKVQSRTDENTITFLGDDQEVLSYYYRDNNPPAALDQRYKRGGYIHPVYSPNGVRLTNHLNTELHPHHLGIWSSWPKTEFQGRQPDFWNVHDNTGKVEADSLYEAWQGPVQGGFRATHRFIDLTTDTPVVALREEWQVRVYPALHNGKFLMFDLMITQSADAGQPLILPEYRYGGVGFRGHADWDNPENISFLTSKGLGREGHATKARWVHIGGYSDGSLAGITFMDYPQNIRHPQPVRIHPDMAFFNYAPVQGGDLVIEPGTPYKVQYRMVTYDGEPNPDELNQLWNDYAYPPKVTVELK</sequence>
<keyword evidence="1" id="KW-0472">Membrane</keyword>
<feature type="transmembrane region" description="Helical" evidence="1">
    <location>
        <begin position="12"/>
        <end position="32"/>
    </location>
</feature>
<dbReference type="EMBL" id="FXTP01000006">
    <property type="protein sequence ID" value="SMO64103.1"/>
    <property type="molecule type" value="Genomic_DNA"/>
</dbReference>
<keyword evidence="1" id="KW-0812">Transmembrane</keyword>
<dbReference type="AlphaFoldDB" id="A0A521CXD2"/>
<accession>A0A521CXD2</accession>
<dbReference type="InterPro" id="IPR029475">
    <property type="entry name" value="DUF6807"/>
</dbReference>
<evidence type="ECO:0000313" key="2">
    <source>
        <dbReference type="EMBL" id="SMO64103.1"/>
    </source>
</evidence>
<organism evidence="2 3">
    <name type="scientific">Gracilimonas mengyeensis</name>
    <dbReference type="NCBI Taxonomy" id="1302730"/>
    <lineage>
        <taxon>Bacteria</taxon>
        <taxon>Pseudomonadati</taxon>
        <taxon>Balneolota</taxon>
        <taxon>Balneolia</taxon>
        <taxon>Balneolales</taxon>
        <taxon>Balneolaceae</taxon>
        <taxon>Gracilimonas</taxon>
    </lineage>
</organism>
<reference evidence="2 3" key="1">
    <citation type="submission" date="2017-05" db="EMBL/GenBank/DDBJ databases">
        <authorList>
            <person name="Varghese N."/>
            <person name="Submissions S."/>
        </authorList>
    </citation>
    <scope>NUCLEOTIDE SEQUENCE [LARGE SCALE GENOMIC DNA]</scope>
    <source>
        <strain evidence="2 3">DSM 21985</strain>
    </source>
</reference>
<dbReference type="Pfam" id="PF14100">
    <property type="entry name" value="DUF6807"/>
    <property type="match status" value="1"/>
</dbReference>
<keyword evidence="3" id="KW-1185">Reference proteome</keyword>
<gene>
    <name evidence="2" type="ORF">SAMN06265219_106214</name>
</gene>
<dbReference type="OrthoDB" id="2540540at2"/>
<proteinExistence type="predicted"/>
<protein>
    <submittedName>
        <fullName evidence="2">Methane oxygenase PmoA</fullName>
    </submittedName>
</protein>
<evidence type="ECO:0000313" key="3">
    <source>
        <dbReference type="Proteomes" id="UP000317557"/>
    </source>
</evidence>
<dbReference type="RefSeq" id="WP_142454235.1">
    <property type="nucleotide sequence ID" value="NZ_FXTP01000006.1"/>
</dbReference>
<dbReference type="Proteomes" id="UP000317557">
    <property type="component" value="Unassembled WGS sequence"/>
</dbReference>
<name>A0A521CXD2_9BACT</name>